<keyword evidence="3" id="KW-1185">Reference proteome</keyword>
<accession>A0A292PL48</accession>
<name>A0A292PL48_9PEZI</name>
<gene>
    <name evidence="2" type="ORF">GSTUAT00008702001</name>
</gene>
<dbReference type="Proteomes" id="UP001412239">
    <property type="component" value="Unassembled WGS sequence"/>
</dbReference>
<reference evidence="2" key="1">
    <citation type="submission" date="2015-10" db="EMBL/GenBank/DDBJ databases">
        <authorList>
            <person name="Regsiter A."/>
            <person name="william w."/>
        </authorList>
    </citation>
    <scope>NUCLEOTIDE SEQUENCE</scope>
    <source>
        <strain evidence="2">Montdore</strain>
    </source>
</reference>
<feature type="region of interest" description="Disordered" evidence="1">
    <location>
        <begin position="1"/>
        <end position="69"/>
    </location>
</feature>
<evidence type="ECO:0000313" key="2">
    <source>
        <dbReference type="EMBL" id="CUS07213.1"/>
    </source>
</evidence>
<sequence>MKGPYSSLIQNPPSGLRVSRTSPSGSNDTRTPPGPSPPKPSPGNFAAGRFGKSLNGKDVVGSRPEMGLPAGSLKRVVSKCFVRISRYQ</sequence>
<organism evidence="2 3">
    <name type="scientific">Tuber aestivum</name>
    <name type="common">summer truffle</name>
    <dbReference type="NCBI Taxonomy" id="59557"/>
    <lineage>
        <taxon>Eukaryota</taxon>
        <taxon>Fungi</taxon>
        <taxon>Dikarya</taxon>
        <taxon>Ascomycota</taxon>
        <taxon>Pezizomycotina</taxon>
        <taxon>Pezizomycetes</taxon>
        <taxon>Pezizales</taxon>
        <taxon>Tuberaceae</taxon>
        <taxon>Tuber</taxon>
    </lineage>
</organism>
<feature type="compositionally biased region" description="Pro residues" evidence="1">
    <location>
        <begin position="32"/>
        <end position="41"/>
    </location>
</feature>
<feature type="compositionally biased region" description="Polar residues" evidence="1">
    <location>
        <begin position="7"/>
        <end position="30"/>
    </location>
</feature>
<proteinExistence type="predicted"/>
<protein>
    <submittedName>
        <fullName evidence="2">Uncharacterized protein</fullName>
    </submittedName>
</protein>
<dbReference type="EMBL" id="LN891233">
    <property type="protein sequence ID" value="CUS07213.1"/>
    <property type="molecule type" value="Genomic_DNA"/>
</dbReference>
<dbReference type="AlphaFoldDB" id="A0A292PL48"/>
<evidence type="ECO:0000313" key="3">
    <source>
        <dbReference type="Proteomes" id="UP001412239"/>
    </source>
</evidence>
<evidence type="ECO:0000256" key="1">
    <source>
        <dbReference type="SAM" id="MobiDB-lite"/>
    </source>
</evidence>